<name>A0A1F6V5J2_9PROT</name>
<organism evidence="2 3">
    <name type="scientific">Candidatus Muproteobacteria bacterium RBG_16_60_9</name>
    <dbReference type="NCBI Taxonomy" id="1817755"/>
    <lineage>
        <taxon>Bacteria</taxon>
        <taxon>Pseudomonadati</taxon>
        <taxon>Pseudomonadota</taxon>
        <taxon>Candidatus Muproteobacteria</taxon>
    </lineage>
</organism>
<gene>
    <name evidence="2" type="ORF">A2W18_01820</name>
</gene>
<comment type="caution">
    <text evidence="2">The sequence shown here is derived from an EMBL/GenBank/DDBJ whole genome shotgun (WGS) entry which is preliminary data.</text>
</comment>
<evidence type="ECO:0000313" key="3">
    <source>
        <dbReference type="Proteomes" id="UP000179076"/>
    </source>
</evidence>
<dbReference type="EMBL" id="MFSP01000116">
    <property type="protein sequence ID" value="OGI64885.1"/>
    <property type="molecule type" value="Genomic_DNA"/>
</dbReference>
<sequence>MTESTLRQFLVEAKRSTYAALGDDATVRALLPGSKQLEYRQSEFLYRDVYVGMFYFIGQEIVYRRDVPVWSMSYGGGLAPAVPTEQRKNIYAFLRQALRQVPSDRPCRGPNSFEQGEFSYRNDCSGMIERFHGVERITAAAVPVYELRYAGGLLA</sequence>
<evidence type="ECO:0000259" key="1">
    <source>
        <dbReference type="Pfam" id="PF18931"/>
    </source>
</evidence>
<feature type="domain" description="DUF5680" evidence="1">
    <location>
        <begin position="48"/>
        <end position="154"/>
    </location>
</feature>
<accession>A0A1F6V5J2</accession>
<dbReference type="InterPro" id="IPR043735">
    <property type="entry name" value="DUF5680"/>
</dbReference>
<dbReference type="AlphaFoldDB" id="A0A1F6V5J2"/>
<evidence type="ECO:0000313" key="2">
    <source>
        <dbReference type="EMBL" id="OGI64885.1"/>
    </source>
</evidence>
<protein>
    <recommendedName>
        <fullName evidence="1">DUF5680 domain-containing protein</fullName>
    </recommendedName>
</protein>
<dbReference type="Pfam" id="PF18931">
    <property type="entry name" value="DUF5680"/>
    <property type="match status" value="1"/>
</dbReference>
<dbReference type="Proteomes" id="UP000179076">
    <property type="component" value="Unassembled WGS sequence"/>
</dbReference>
<proteinExistence type="predicted"/>
<reference evidence="2 3" key="1">
    <citation type="journal article" date="2016" name="Nat. Commun.">
        <title>Thousands of microbial genomes shed light on interconnected biogeochemical processes in an aquifer system.</title>
        <authorList>
            <person name="Anantharaman K."/>
            <person name="Brown C.T."/>
            <person name="Hug L.A."/>
            <person name="Sharon I."/>
            <person name="Castelle C.J."/>
            <person name="Probst A.J."/>
            <person name="Thomas B.C."/>
            <person name="Singh A."/>
            <person name="Wilkins M.J."/>
            <person name="Karaoz U."/>
            <person name="Brodie E.L."/>
            <person name="Williams K.H."/>
            <person name="Hubbard S.S."/>
            <person name="Banfield J.F."/>
        </authorList>
    </citation>
    <scope>NUCLEOTIDE SEQUENCE [LARGE SCALE GENOMIC DNA]</scope>
</reference>